<accession>A0AAV6ZF25</accession>
<evidence type="ECO:0000313" key="13">
    <source>
        <dbReference type="Proteomes" id="UP000824782"/>
    </source>
</evidence>
<evidence type="ECO:0000256" key="6">
    <source>
        <dbReference type="ARBA" id="ARBA00023170"/>
    </source>
</evidence>
<comment type="similarity">
    <text evidence="8">Belongs to the chemokine-like receptor (CMKLR) family.</text>
</comment>
<name>A0AAV6ZF25_ENGPU</name>
<organism evidence="12 13">
    <name type="scientific">Engystomops pustulosus</name>
    <name type="common">Tungara frog</name>
    <name type="synonym">Physalaemus pustulosus</name>
    <dbReference type="NCBI Taxonomy" id="76066"/>
    <lineage>
        <taxon>Eukaryota</taxon>
        <taxon>Metazoa</taxon>
        <taxon>Chordata</taxon>
        <taxon>Craniata</taxon>
        <taxon>Vertebrata</taxon>
        <taxon>Euteleostomi</taxon>
        <taxon>Amphibia</taxon>
        <taxon>Batrachia</taxon>
        <taxon>Anura</taxon>
        <taxon>Neobatrachia</taxon>
        <taxon>Hyloidea</taxon>
        <taxon>Leptodactylidae</taxon>
        <taxon>Leiuperinae</taxon>
        <taxon>Engystomops</taxon>
    </lineage>
</organism>
<evidence type="ECO:0000256" key="2">
    <source>
        <dbReference type="ARBA" id="ARBA00022692"/>
    </source>
</evidence>
<keyword evidence="13" id="KW-1185">Reference proteome</keyword>
<dbReference type="InterPro" id="IPR000276">
    <property type="entry name" value="GPCR_Rhodpsn"/>
</dbReference>
<evidence type="ECO:0000256" key="9">
    <source>
        <dbReference type="SAM" id="MobiDB-lite"/>
    </source>
</evidence>
<dbReference type="PANTHER" id="PTHR24225">
    <property type="entry name" value="CHEMOTACTIC RECEPTOR"/>
    <property type="match status" value="1"/>
</dbReference>
<proteinExistence type="inferred from homology"/>
<gene>
    <name evidence="12" type="ORF">GDO81_027376</name>
</gene>
<dbReference type="GO" id="GO:0006954">
    <property type="term" value="P:inflammatory response"/>
    <property type="evidence" value="ECO:0007669"/>
    <property type="project" value="TreeGrafter"/>
</dbReference>
<keyword evidence="4" id="KW-0297">G-protein coupled receptor</keyword>
<dbReference type="EMBL" id="WNYA01000598">
    <property type="protein sequence ID" value="KAG8547831.1"/>
    <property type="molecule type" value="Genomic_DNA"/>
</dbReference>
<evidence type="ECO:0000256" key="4">
    <source>
        <dbReference type="ARBA" id="ARBA00023040"/>
    </source>
</evidence>
<keyword evidence="3 10" id="KW-1133">Transmembrane helix</keyword>
<reference evidence="12" key="1">
    <citation type="thesis" date="2020" institute="ProQuest LLC" country="789 East Eisenhower Parkway, Ann Arbor, MI, USA">
        <title>Comparative Genomics and Chromosome Evolution.</title>
        <authorList>
            <person name="Mudd A.B."/>
        </authorList>
    </citation>
    <scope>NUCLEOTIDE SEQUENCE</scope>
    <source>
        <strain evidence="12">237g6f4</strain>
        <tissue evidence="12">Blood</tissue>
    </source>
</reference>
<evidence type="ECO:0000256" key="7">
    <source>
        <dbReference type="ARBA" id="ARBA00023224"/>
    </source>
</evidence>
<dbReference type="Proteomes" id="UP000824782">
    <property type="component" value="Unassembled WGS sequence"/>
</dbReference>
<evidence type="ECO:0000256" key="10">
    <source>
        <dbReference type="SAM" id="Phobius"/>
    </source>
</evidence>
<dbReference type="InterPro" id="IPR000826">
    <property type="entry name" value="Formyl_rcpt-rel"/>
</dbReference>
<evidence type="ECO:0000256" key="8">
    <source>
        <dbReference type="ARBA" id="ARBA00025736"/>
    </source>
</evidence>
<dbReference type="GO" id="GO:0004875">
    <property type="term" value="F:complement receptor activity"/>
    <property type="evidence" value="ECO:0007669"/>
    <property type="project" value="TreeGrafter"/>
</dbReference>
<feature type="transmembrane region" description="Helical" evidence="10">
    <location>
        <begin position="137"/>
        <end position="159"/>
    </location>
</feature>
<evidence type="ECO:0000259" key="11">
    <source>
        <dbReference type="PROSITE" id="PS50262"/>
    </source>
</evidence>
<keyword evidence="5 10" id="KW-0472">Membrane</keyword>
<feature type="transmembrane region" description="Helical" evidence="10">
    <location>
        <begin position="26"/>
        <end position="45"/>
    </location>
</feature>
<keyword evidence="6" id="KW-0675">Receptor</keyword>
<feature type="compositionally biased region" description="Polar residues" evidence="9">
    <location>
        <begin position="322"/>
        <end position="331"/>
    </location>
</feature>
<feature type="domain" description="G-protein coupled receptors family 1 profile" evidence="11">
    <location>
        <begin position="39"/>
        <end position="279"/>
    </location>
</feature>
<dbReference type="Pfam" id="PF00001">
    <property type="entry name" value="7tm_1"/>
    <property type="match status" value="1"/>
</dbReference>
<feature type="transmembrane region" description="Helical" evidence="10">
    <location>
        <begin position="258"/>
        <end position="282"/>
    </location>
</feature>
<dbReference type="SUPFAM" id="SSF81321">
    <property type="entry name" value="Family A G protein-coupled receptor-like"/>
    <property type="match status" value="1"/>
</dbReference>
<feature type="region of interest" description="Disordered" evidence="9">
    <location>
        <begin position="310"/>
        <end position="331"/>
    </location>
</feature>
<dbReference type="AlphaFoldDB" id="A0AAV6ZF25"/>
<comment type="subcellular location">
    <subcellularLocation>
        <location evidence="1">Membrane</location>
        <topology evidence="1">Multi-pass membrane protein</topology>
    </subcellularLocation>
</comment>
<feature type="transmembrane region" description="Helical" evidence="10">
    <location>
        <begin position="96"/>
        <end position="116"/>
    </location>
</feature>
<dbReference type="GO" id="GO:0007204">
    <property type="term" value="P:positive regulation of cytosolic calcium ion concentration"/>
    <property type="evidence" value="ECO:0007669"/>
    <property type="project" value="TreeGrafter"/>
</dbReference>
<evidence type="ECO:0000256" key="5">
    <source>
        <dbReference type="ARBA" id="ARBA00023136"/>
    </source>
</evidence>
<dbReference type="PANTHER" id="PTHR24225:SF24">
    <property type="entry name" value="G-PROTEIN COUPLED RECEPTORS FAMILY 1 PROFILE DOMAIN-CONTAINING PROTEIN"/>
    <property type="match status" value="1"/>
</dbReference>
<dbReference type="PRINTS" id="PR00526">
    <property type="entry name" value="FMETLEUPHER"/>
</dbReference>
<keyword evidence="2 10" id="KW-0812">Transmembrane</keyword>
<evidence type="ECO:0000256" key="3">
    <source>
        <dbReference type="ARBA" id="ARBA00022989"/>
    </source>
</evidence>
<evidence type="ECO:0000256" key="1">
    <source>
        <dbReference type="ARBA" id="ARBA00004141"/>
    </source>
</evidence>
<dbReference type="GO" id="GO:0005886">
    <property type="term" value="C:plasma membrane"/>
    <property type="evidence" value="ECO:0007669"/>
    <property type="project" value="TreeGrafter"/>
</dbReference>
<dbReference type="GO" id="GO:0004930">
    <property type="term" value="F:G protein-coupled receptor activity"/>
    <property type="evidence" value="ECO:0007669"/>
    <property type="project" value="UniProtKB-KW"/>
</dbReference>
<comment type="caution">
    <text evidence="12">The sequence shown here is derived from an EMBL/GenBank/DDBJ whole genome shotgun (WGS) entry which is preliminary data.</text>
</comment>
<dbReference type="GO" id="GO:0007200">
    <property type="term" value="P:phospholipase C-activating G protein-coupled receptor signaling pathway"/>
    <property type="evidence" value="ECO:0007669"/>
    <property type="project" value="TreeGrafter"/>
</dbReference>
<dbReference type="Gene3D" id="1.20.1070.10">
    <property type="entry name" value="Rhodopsin 7-helix transmembrane proteins"/>
    <property type="match status" value="1"/>
</dbReference>
<sequence>MENVTRIQPLNHTKTQHDHRLITFNIVVYSVVFSLGSIGNGLVIWFGMFRLKKTVNVVWFLNLAVTDFIFTLALPVRIKYYVIRQWTLGPFLCDLYWFLFFLNTTVSVLQLMVISLDRFLCVFSPVWCQNHRKPRRALLVALAIWIVSVTFCLSFLIAANKYEMKKNSCYHQADIYGKIRWMGILKFVVFFLLPFLVILSCYIAIYLRMRSKHLTSRSRPYKVILAIIGAFLICWVPYNVFSLLRTIEAEKIDKRKFRIIAVISNNLMIINSCINPLLYVFIGRDFKKKLCSLCQGLFEKVLNEDFENTSSRRPEASAGNRELSQITASLL</sequence>
<feature type="transmembrane region" description="Helical" evidence="10">
    <location>
        <begin position="57"/>
        <end position="76"/>
    </location>
</feature>
<dbReference type="PRINTS" id="PR00237">
    <property type="entry name" value="GPCRRHODOPSN"/>
</dbReference>
<dbReference type="PROSITE" id="PS50262">
    <property type="entry name" value="G_PROTEIN_RECEP_F1_2"/>
    <property type="match status" value="1"/>
</dbReference>
<keyword evidence="7" id="KW-0807">Transducer</keyword>
<dbReference type="InterPro" id="IPR017452">
    <property type="entry name" value="GPCR_Rhodpsn_7TM"/>
</dbReference>
<feature type="transmembrane region" description="Helical" evidence="10">
    <location>
        <begin position="179"/>
        <end position="207"/>
    </location>
</feature>
<evidence type="ECO:0000313" key="12">
    <source>
        <dbReference type="EMBL" id="KAG8547831.1"/>
    </source>
</evidence>
<feature type="transmembrane region" description="Helical" evidence="10">
    <location>
        <begin position="219"/>
        <end position="238"/>
    </location>
</feature>
<protein>
    <recommendedName>
        <fullName evidence="11">G-protein coupled receptors family 1 profile domain-containing protein</fullName>
    </recommendedName>
</protein>